<dbReference type="PANTHER" id="PTHR30069:SF29">
    <property type="entry name" value="HEMOGLOBIN AND HEMOGLOBIN-HAPTOGLOBIN-BINDING PROTEIN 1-RELATED"/>
    <property type="match status" value="1"/>
</dbReference>
<dbReference type="AlphaFoldDB" id="A0A853G2I5"/>
<feature type="chain" id="PRO_5032378780" evidence="15">
    <location>
        <begin position="32"/>
        <end position="693"/>
    </location>
</feature>
<dbReference type="Pfam" id="PF00593">
    <property type="entry name" value="TonB_dep_Rec_b-barrel"/>
    <property type="match status" value="1"/>
</dbReference>
<feature type="region of interest" description="Disordered" evidence="14">
    <location>
        <begin position="268"/>
        <end position="289"/>
    </location>
</feature>
<dbReference type="GO" id="GO:0015344">
    <property type="term" value="F:siderophore uptake transmembrane transporter activity"/>
    <property type="evidence" value="ECO:0007669"/>
    <property type="project" value="TreeGrafter"/>
</dbReference>
<dbReference type="InterPro" id="IPR039426">
    <property type="entry name" value="TonB-dep_rcpt-like"/>
</dbReference>
<evidence type="ECO:0000256" key="6">
    <source>
        <dbReference type="ARBA" id="ARBA00022729"/>
    </source>
</evidence>
<feature type="domain" description="TonB-dependent receptor-like beta-barrel" evidence="16">
    <location>
        <begin position="227"/>
        <end position="655"/>
    </location>
</feature>
<keyword evidence="19" id="KW-1185">Reference proteome</keyword>
<evidence type="ECO:0000256" key="11">
    <source>
        <dbReference type="PROSITE-ProRule" id="PRU01360"/>
    </source>
</evidence>
<keyword evidence="8 11" id="KW-0472">Membrane</keyword>
<keyword evidence="6 15" id="KW-0732">Signal</keyword>
<proteinExistence type="inferred from homology"/>
<keyword evidence="9 18" id="KW-0675">Receptor</keyword>
<evidence type="ECO:0000256" key="12">
    <source>
        <dbReference type="PROSITE-ProRule" id="PRU10144"/>
    </source>
</evidence>
<dbReference type="Pfam" id="PF07715">
    <property type="entry name" value="Plug"/>
    <property type="match status" value="1"/>
</dbReference>
<keyword evidence="5 11" id="KW-0812">Transmembrane</keyword>
<dbReference type="PROSITE" id="PS01156">
    <property type="entry name" value="TONB_DEPENDENT_REC_2"/>
    <property type="match status" value="1"/>
</dbReference>
<evidence type="ECO:0000259" key="17">
    <source>
        <dbReference type="Pfam" id="PF07715"/>
    </source>
</evidence>
<dbReference type="Gene3D" id="2.170.130.10">
    <property type="entry name" value="TonB-dependent receptor, plug domain"/>
    <property type="match status" value="1"/>
</dbReference>
<evidence type="ECO:0000256" key="7">
    <source>
        <dbReference type="ARBA" id="ARBA00023077"/>
    </source>
</evidence>
<dbReference type="EMBL" id="JACCEM010000003">
    <property type="protein sequence ID" value="NYT48981.1"/>
    <property type="molecule type" value="Genomic_DNA"/>
</dbReference>
<reference evidence="18 19" key="1">
    <citation type="submission" date="2020-07" db="EMBL/GenBank/DDBJ databases">
        <title>Taxonomic revisions and descriptions of new bacterial species based on genomic comparisons in the high-G+C-content subgroup of the family Alcaligenaceae.</title>
        <authorList>
            <person name="Szabo A."/>
            <person name="Felfoldi T."/>
        </authorList>
    </citation>
    <scope>NUCLEOTIDE SEQUENCE [LARGE SCALE GENOMIC DNA]</scope>
    <source>
        <strain evidence="18 19">LMG 24012</strain>
    </source>
</reference>
<evidence type="ECO:0000256" key="2">
    <source>
        <dbReference type="ARBA" id="ARBA00009810"/>
    </source>
</evidence>
<dbReference type="GO" id="GO:0044718">
    <property type="term" value="P:siderophore transmembrane transport"/>
    <property type="evidence" value="ECO:0007669"/>
    <property type="project" value="TreeGrafter"/>
</dbReference>
<dbReference type="PROSITE" id="PS52016">
    <property type="entry name" value="TONB_DEPENDENT_REC_3"/>
    <property type="match status" value="1"/>
</dbReference>
<name>A0A853G2I5_9BURK</name>
<dbReference type="Proteomes" id="UP000559809">
    <property type="component" value="Unassembled WGS sequence"/>
</dbReference>
<evidence type="ECO:0000256" key="3">
    <source>
        <dbReference type="ARBA" id="ARBA00022448"/>
    </source>
</evidence>
<feature type="compositionally biased region" description="Basic and acidic residues" evidence="14">
    <location>
        <begin position="214"/>
        <end position="228"/>
    </location>
</feature>
<feature type="signal peptide" evidence="15">
    <location>
        <begin position="1"/>
        <end position="31"/>
    </location>
</feature>
<accession>A0A853G2I5</accession>
<dbReference type="InterPro" id="IPR012910">
    <property type="entry name" value="Plug_dom"/>
</dbReference>
<feature type="short sequence motif" description="TonB C-terminal box" evidence="12">
    <location>
        <begin position="676"/>
        <end position="693"/>
    </location>
</feature>
<evidence type="ECO:0000256" key="8">
    <source>
        <dbReference type="ARBA" id="ARBA00023136"/>
    </source>
</evidence>
<dbReference type="PANTHER" id="PTHR30069">
    <property type="entry name" value="TONB-DEPENDENT OUTER MEMBRANE RECEPTOR"/>
    <property type="match status" value="1"/>
</dbReference>
<evidence type="ECO:0000256" key="13">
    <source>
        <dbReference type="RuleBase" id="RU003357"/>
    </source>
</evidence>
<evidence type="ECO:0000256" key="10">
    <source>
        <dbReference type="ARBA" id="ARBA00023237"/>
    </source>
</evidence>
<dbReference type="InterPro" id="IPR036942">
    <property type="entry name" value="Beta-barrel_TonB_sf"/>
</dbReference>
<dbReference type="InterPro" id="IPR037066">
    <property type="entry name" value="Plug_dom_sf"/>
</dbReference>
<keyword evidence="4 11" id="KW-1134">Transmembrane beta strand</keyword>
<feature type="region of interest" description="Disordered" evidence="14">
    <location>
        <begin position="214"/>
        <end position="234"/>
    </location>
</feature>
<organism evidence="18 19">
    <name type="scientific">Parapusillimonas granuli</name>
    <dbReference type="NCBI Taxonomy" id="380911"/>
    <lineage>
        <taxon>Bacteria</taxon>
        <taxon>Pseudomonadati</taxon>
        <taxon>Pseudomonadota</taxon>
        <taxon>Betaproteobacteria</taxon>
        <taxon>Burkholderiales</taxon>
        <taxon>Alcaligenaceae</taxon>
        <taxon>Parapusillimonas</taxon>
    </lineage>
</organism>
<dbReference type="InterPro" id="IPR010917">
    <property type="entry name" value="TonB_rcpt_CS"/>
</dbReference>
<dbReference type="GO" id="GO:0009279">
    <property type="term" value="C:cell outer membrane"/>
    <property type="evidence" value="ECO:0007669"/>
    <property type="project" value="UniProtKB-SubCell"/>
</dbReference>
<evidence type="ECO:0000256" key="14">
    <source>
        <dbReference type="SAM" id="MobiDB-lite"/>
    </source>
</evidence>
<evidence type="ECO:0000259" key="16">
    <source>
        <dbReference type="Pfam" id="PF00593"/>
    </source>
</evidence>
<dbReference type="InterPro" id="IPR000531">
    <property type="entry name" value="Beta-barrel_TonB"/>
</dbReference>
<evidence type="ECO:0000256" key="5">
    <source>
        <dbReference type="ARBA" id="ARBA00022692"/>
    </source>
</evidence>
<evidence type="ECO:0000313" key="19">
    <source>
        <dbReference type="Proteomes" id="UP000559809"/>
    </source>
</evidence>
<comment type="subcellular location">
    <subcellularLocation>
        <location evidence="1 11">Cell outer membrane</location>
        <topology evidence="1 11">Multi-pass membrane protein</topology>
    </subcellularLocation>
</comment>
<dbReference type="Gene3D" id="2.40.170.20">
    <property type="entry name" value="TonB-dependent receptor, beta-barrel domain"/>
    <property type="match status" value="1"/>
</dbReference>
<comment type="caution">
    <text evidence="18">The sequence shown here is derived from an EMBL/GenBank/DDBJ whole genome shotgun (WGS) entry which is preliminary data.</text>
</comment>
<sequence length="693" mass="76489">MRNRKMPTKPAFQRIALAVALGAVWLPLAQAQEVSTLAPVRVIGEGGATPLQPNARTEAAKLQRVPGGTNLVEPQKEPRLATLRDALDYQPGIVVQEFFGGIDQPRLNIRGSGIQSNPVNRGVLLMQDGLPLNEADGSFVIGFLEPRNSRLISIRRGANALSPGATTLGGEMDLQSLTGTQGDGISVDGGSFGRLGLYAAKGFESDRLDGRLSVSHDKSDGYRHHSSSERSSVQGNFGVRGERFENRTYFSYTDLEFDIPNVIPRSRMESDPRSVMGDYPNDPVNVYKRDPNRKSRQVRLANRSYWGGEDLNQTFGVYWQNIDDTFTSPEVSYPTTGHTYGAQWQLAGKLSSLDYRVALDWARSNMDRELHAVSPEGGRLRELADYDLQAENRSAVLGLQWHLTDRLSLVGDLKYTQAIRDARNRNNGISLNQDWSYTSPKVGVLWKPSDALRLFANVSRSNEAPTYWEIISASTPAAPQRLDLQRATTFEIGGDGALGSGEYAANWSLTLYRSNVRDELMHVSNANGTSAGTYNYRGRTRHQGIEAGLRGTLPGFGAGAFDYRVAYTYSDFRFRGGEFDGNHIAGVPKHLISAEVLYRVGGWRAGPNLRWIPSSTPTNHANVSGTDQDSYALLGFRVVYQHDKHWSAYLAADNITDKTYASSYVIRDRATDAMPTYLTGNGRSFSAGLSYKF</sequence>
<keyword evidence="3 11" id="KW-0813">Transport</keyword>
<evidence type="ECO:0000313" key="18">
    <source>
        <dbReference type="EMBL" id="NYT48981.1"/>
    </source>
</evidence>
<keyword evidence="10 11" id="KW-0998">Cell outer membrane</keyword>
<evidence type="ECO:0000256" key="9">
    <source>
        <dbReference type="ARBA" id="ARBA00023170"/>
    </source>
</evidence>
<keyword evidence="7 13" id="KW-0798">TonB box</keyword>
<protein>
    <submittedName>
        <fullName evidence="18">TonB-dependent receptor</fullName>
    </submittedName>
</protein>
<evidence type="ECO:0000256" key="1">
    <source>
        <dbReference type="ARBA" id="ARBA00004571"/>
    </source>
</evidence>
<comment type="similarity">
    <text evidence="2 11 13">Belongs to the TonB-dependent receptor family.</text>
</comment>
<gene>
    <name evidence="18" type="ORF">H0A72_06615</name>
</gene>
<evidence type="ECO:0000256" key="15">
    <source>
        <dbReference type="SAM" id="SignalP"/>
    </source>
</evidence>
<feature type="domain" description="TonB-dependent receptor plug" evidence="17">
    <location>
        <begin position="80"/>
        <end position="170"/>
    </location>
</feature>
<dbReference type="SUPFAM" id="SSF56935">
    <property type="entry name" value="Porins"/>
    <property type="match status" value="1"/>
</dbReference>
<evidence type="ECO:0000256" key="4">
    <source>
        <dbReference type="ARBA" id="ARBA00022452"/>
    </source>
</evidence>